<reference evidence="3" key="1">
    <citation type="submission" date="2011-07" db="EMBL/GenBank/DDBJ databases">
        <authorList>
            <consortium name="Caenorhabditis brenneri Sequencing and Analysis Consortium"/>
            <person name="Wilson R.K."/>
        </authorList>
    </citation>
    <scope>NUCLEOTIDE SEQUENCE [LARGE SCALE GENOMIC DNA]</scope>
    <source>
        <strain evidence="3">PB2801</strain>
    </source>
</reference>
<dbReference type="AlphaFoldDB" id="G0PBD9"/>
<dbReference type="HOGENOM" id="CLU_2348533_0_0_1"/>
<evidence type="ECO:0000256" key="1">
    <source>
        <dbReference type="SAM" id="MobiDB-lite"/>
    </source>
</evidence>
<evidence type="ECO:0000313" key="2">
    <source>
        <dbReference type="EMBL" id="EGT50442.1"/>
    </source>
</evidence>
<name>G0PBD9_CAEBE</name>
<organism evidence="3">
    <name type="scientific">Caenorhabditis brenneri</name>
    <name type="common">Nematode worm</name>
    <dbReference type="NCBI Taxonomy" id="135651"/>
    <lineage>
        <taxon>Eukaryota</taxon>
        <taxon>Metazoa</taxon>
        <taxon>Ecdysozoa</taxon>
        <taxon>Nematoda</taxon>
        <taxon>Chromadorea</taxon>
        <taxon>Rhabditida</taxon>
        <taxon>Rhabditina</taxon>
        <taxon>Rhabditomorpha</taxon>
        <taxon>Rhabditoidea</taxon>
        <taxon>Rhabditidae</taxon>
        <taxon>Peloderinae</taxon>
        <taxon>Caenorhabditis</taxon>
    </lineage>
</organism>
<dbReference type="Proteomes" id="UP000008068">
    <property type="component" value="Unassembled WGS sequence"/>
</dbReference>
<feature type="region of interest" description="Disordered" evidence="1">
    <location>
        <begin position="1"/>
        <end position="20"/>
    </location>
</feature>
<keyword evidence="3" id="KW-1185">Reference proteome</keyword>
<sequence length="97" mass="11275">MASHQNAECQTDLTGKEPTTPLSEVLAQWRADSTTVINAIRRLELLRINAEIERELEQLEMQELEEFVQMVLEGEAFLEEVPRRIRGAVRREVARRE</sequence>
<dbReference type="EMBL" id="GL380209">
    <property type="protein sequence ID" value="EGT50442.1"/>
    <property type="molecule type" value="Genomic_DNA"/>
</dbReference>
<accession>G0PBD9</accession>
<protein>
    <submittedName>
        <fullName evidence="2">Uncharacterized protein</fullName>
    </submittedName>
</protein>
<proteinExistence type="predicted"/>
<feature type="compositionally biased region" description="Polar residues" evidence="1">
    <location>
        <begin position="1"/>
        <end position="13"/>
    </location>
</feature>
<gene>
    <name evidence="2" type="ORF">CAEBREN_02890</name>
</gene>
<dbReference type="InParanoid" id="G0PBD9"/>
<evidence type="ECO:0000313" key="3">
    <source>
        <dbReference type="Proteomes" id="UP000008068"/>
    </source>
</evidence>